<dbReference type="AlphaFoldDB" id="A0A167YX60"/>
<accession>A0A167YX60</accession>
<dbReference type="GO" id="GO:0070401">
    <property type="term" value="F:NADP+ binding"/>
    <property type="evidence" value="ECO:0007669"/>
    <property type="project" value="UniProtKB-ARBA"/>
</dbReference>
<evidence type="ECO:0000256" key="6">
    <source>
        <dbReference type="ARBA" id="ARBA00023002"/>
    </source>
</evidence>
<evidence type="ECO:0000259" key="10">
    <source>
        <dbReference type="PROSITE" id="PS51330"/>
    </source>
</evidence>
<sequence>MISFLFAMDENRLIGKDNKLPWHLPNDLKYFKETTMNKKIVMGRKTFESIGRPLPGRETIVLTKNEKFSCEGCLVFHSINEFLQFAQNNNKEEEIFVIGGAKIFEALLPFADRLYVTEIEQEFEGDTYFPKIDFSEWKLISQKDGVVDEKNVYPHRFLVYERNK</sequence>
<keyword evidence="12" id="KW-1185">Reference proteome</keyword>
<dbReference type="GO" id="GO:0046655">
    <property type="term" value="P:folic acid metabolic process"/>
    <property type="evidence" value="ECO:0007669"/>
    <property type="project" value="TreeGrafter"/>
</dbReference>
<keyword evidence="4 8" id="KW-0554">One-carbon metabolism</keyword>
<dbReference type="PANTHER" id="PTHR48069:SF3">
    <property type="entry name" value="DIHYDROFOLATE REDUCTASE"/>
    <property type="match status" value="1"/>
</dbReference>
<dbReference type="PROSITE" id="PS00075">
    <property type="entry name" value="DHFR_1"/>
    <property type="match status" value="1"/>
</dbReference>
<dbReference type="UniPathway" id="UPA00077">
    <property type="reaction ID" value="UER00158"/>
</dbReference>
<dbReference type="PRINTS" id="PR00070">
    <property type="entry name" value="DHFR"/>
</dbReference>
<dbReference type="GO" id="GO:0006730">
    <property type="term" value="P:one-carbon metabolic process"/>
    <property type="evidence" value="ECO:0007669"/>
    <property type="project" value="UniProtKB-KW"/>
</dbReference>
<protein>
    <recommendedName>
        <fullName evidence="3 8">Dihydrofolate reductase</fullName>
        <ecNumber evidence="3 8">1.5.1.3</ecNumber>
    </recommendedName>
</protein>
<reference evidence="11 12" key="1">
    <citation type="submission" date="2016-04" db="EMBL/GenBank/DDBJ databases">
        <title>Draft genome sequence of Aeribacillus pallidus 8m3 from petroleum reservoir.</title>
        <authorList>
            <person name="Poltaraus A.B."/>
            <person name="Nazina T.N."/>
            <person name="Tourova T.P."/>
            <person name="Malakho S.M."/>
            <person name="Korshunova A.V."/>
            <person name="Sokolova D.S."/>
        </authorList>
    </citation>
    <scope>NUCLEOTIDE SEQUENCE [LARGE SCALE GENOMIC DNA]</scope>
    <source>
        <strain evidence="11 12">8m3</strain>
    </source>
</reference>
<dbReference type="PANTHER" id="PTHR48069">
    <property type="entry name" value="DIHYDROFOLATE REDUCTASE"/>
    <property type="match status" value="1"/>
</dbReference>
<dbReference type="EMBL" id="LWBR01000079">
    <property type="protein sequence ID" value="KZN94650.1"/>
    <property type="molecule type" value="Genomic_DNA"/>
</dbReference>
<dbReference type="InterPro" id="IPR012259">
    <property type="entry name" value="DHFR"/>
</dbReference>
<dbReference type="CDD" id="cd00209">
    <property type="entry name" value="DHFR"/>
    <property type="match status" value="1"/>
</dbReference>
<evidence type="ECO:0000313" key="11">
    <source>
        <dbReference type="EMBL" id="KZN94650.1"/>
    </source>
</evidence>
<comment type="function">
    <text evidence="7 8">Key enzyme in folate metabolism. Catalyzes an essential reaction for de novo glycine and purine synthesis, and for DNA precursor synthesis.</text>
</comment>
<dbReference type="InterPro" id="IPR001796">
    <property type="entry name" value="DHFR_dom"/>
</dbReference>
<gene>
    <name evidence="11" type="ORF">AZI98_18270</name>
</gene>
<name>A0A167YX60_9BACI</name>
<dbReference type="GO" id="GO:0046654">
    <property type="term" value="P:tetrahydrofolate biosynthetic process"/>
    <property type="evidence" value="ECO:0007669"/>
    <property type="project" value="UniProtKB-UniPathway"/>
</dbReference>
<evidence type="ECO:0000256" key="3">
    <source>
        <dbReference type="ARBA" id="ARBA00012856"/>
    </source>
</evidence>
<dbReference type="PIRSF" id="PIRSF000194">
    <property type="entry name" value="DHFR"/>
    <property type="match status" value="1"/>
</dbReference>
<keyword evidence="6 8" id="KW-0560">Oxidoreductase</keyword>
<organism evidence="11 12">
    <name type="scientific">Aeribacillus pallidus</name>
    <dbReference type="NCBI Taxonomy" id="33936"/>
    <lineage>
        <taxon>Bacteria</taxon>
        <taxon>Bacillati</taxon>
        <taxon>Bacillota</taxon>
        <taxon>Bacilli</taxon>
        <taxon>Bacillales</taxon>
        <taxon>Bacillaceae</taxon>
        <taxon>Aeribacillus</taxon>
    </lineage>
</organism>
<proteinExistence type="inferred from homology"/>
<evidence type="ECO:0000313" key="12">
    <source>
        <dbReference type="Proteomes" id="UP000076476"/>
    </source>
</evidence>
<evidence type="ECO:0000256" key="8">
    <source>
        <dbReference type="PIRNR" id="PIRNR000194"/>
    </source>
</evidence>
<evidence type="ECO:0000256" key="1">
    <source>
        <dbReference type="ARBA" id="ARBA00004903"/>
    </source>
</evidence>
<comment type="catalytic activity">
    <reaction evidence="8">
        <text>(6S)-5,6,7,8-tetrahydrofolate + NADP(+) = 7,8-dihydrofolate + NADPH + H(+)</text>
        <dbReference type="Rhea" id="RHEA:15009"/>
        <dbReference type="ChEBI" id="CHEBI:15378"/>
        <dbReference type="ChEBI" id="CHEBI:57451"/>
        <dbReference type="ChEBI" id="CHEBI:57453"/>
        <dbReference type="ChEBI" id="CHEBI:57783"/>
        <dbReference type="ChEBI" id="CHEBI:58349"/>
        <dbReference type="EC" id="1.5.1.3"/>
    </reaction>
</comment>
<dbReference type="GO" id="GO:0046452">
    <property type="term" value="P:dihydrofolate metabolic process"/>
    <property type="evidence" value="ECO:0007669"/>
    <property type="project" value="TreeGrafter"/>
</dbReference>
<evidence type="ECO:0000256" key="7">
    <source>
        <dbReference type="ARBA" id="ARBA00025067"/>
    </source>
</evidence>
<comment type="similarity">
    <text evidence="2 8 9">Belongs to the dihydrofolate reductase family.</text>
</comment>
<dbReference type="SUPFAM" id="SSF53597">
    <property type="entry name" value="Dihydrofolate reductase-like"/>
    <property type="match status" value="1"/>
</dbReference>
<dbReference type="STRING" id="33936.AZI98_18270"/>
<evidence type="ECO:0000256" key="4">
    <source>
        <dbReference type="ARBA" id="ARBA00022563"/>
    </source>
</evidence>
<dbReference type="GO" id="GO:0004146">
    <property type="term" value="F:dihydrofolate reductase activity"/>
    <property type="evidence" value="ECO:0007669"/>
    <property type="project" value="UniProtKB-EC"/>
</dbReference>
<dbReference type="InterPro" id="IPR024072">
    <property type="entry name" value="DHFR-like_dom_sf"/>
</dbReference>
<evidence type="ECO:0000256" key="9">
    <source>
        <dbReference type="RuleBase" id="RU004474"/>
    </source>
</evidence>
<dbReference type="InterPro" id="IPR017925">
    <property type="entry name" value="DHFR_CS"/>
</dbReference>
<evidence type="ECO:0000256" key="2">
    <source>
        <dbReference type="ARBA" id="ARBA00009539"/>
    </source>
</evidence>
<comment type="caution">
    <text evidence="11">The sequence shown here is derived from an EMBL/GenBank/DDBJ whole genome shotgun (WGS) entry which is preliminary data.</text>
</comment>
<dbReference type="PROSITE" id="PS51330">
    <property type="entry name" value="DHFR_2"/>
    <property type="match status" value="1"/>
</dbReference>
<dbReference type="Pfam" id="PF00186">
    <property type="entry name" value="DHFR_1"/>
    <property type="match status" value="1"/>
</dbReference>
<dbReference type="EC" id="1.5.1.3" evidence="3 8"/>
<dbReference type="FunFam" id="3.40.430.10:FF:000001">
    <property type="entry name" value="Dihydrofolate reductase"/>
    <property type="match status" value="1"/>
</dbReference>
<comment type="pathway">
    <text evidence="1 8">Cofactor biosynthesis; tetrahydrofolate biosynthesis; 5,6,7,8-tetrahydrofolate from 7,8-dihydrofolate: step 1/1.</text>
</comment>
<dbReference type="Gene3D" id="3.40.430.10">
    <property type="entry name" value="Dihydrofolate Reductase, subunit A"/>
    <property type="match status" value="1"/>
</dbReference>
<dbReference type="RefSeq" id="WP_063389676.1">
    <property type="nucleotide sequence ID" value="NZ_LWBR01000079.1"/>
</dbReference>
<dbReference type="GO" id="GO:0005829">
    <property type="term" value="C:cytosol"/>
    <property type="evidence" value="ECO:0007669"/>
    <property type="project" value="TreeGrafter"/>
</dbReference>
<evidence type="ECO:0000256" key="5">
    <source>
        <dbReference type="ARBA" id="ARBA00022857"/>
    </source>
</evidence>
<dbReference type="Proteomes" id="UP000076476">
    <property type="component" value="Unassembled WGS sequence"/>
</dbReference>
<feature type="domain" description="DHFR" evidence="10">
    <location>
        <begin position="1"/>
        <end position="162"/>
    </location>
</feature>
<dbReference type="OrthoDB" id="9804315at2"/>
<keyword evidence="5 8" id="KW-0521">NADP</keyword>